<keyword evidence="3" id="KW-1185">Reference proteome</keyword>
<accession>A0A1S1R0Z0</accession>
<keyword evidence="1" id="KW-1133">Transmembrane helix</keyword>
<reference evidence="3" key="1">
    <citation type="submission" date="2016-07" db="EMBL/GenBank/DDBJ databases">
        <title>Sequence Frankia sp. strain CcI1.17.</title>
        <authorList>
            <person name="Ghodhbane-Gtari F."/>
            <person name="Swanson E."/>
            <person name="Gueddou A."/>
            <person name="Morris K."/>
            <person name="Hezbri K."/>
            <person name="Ktari A."/>
            <person name="Nouioui I."/>
            <person name="Abebe-Akele F."/>
            <person name="Simpson S."/>
            <person name="Thomas K."/>
            <person name="Gtari M."/>
            <person name="Tisa L.S."/>
            <person name="Hurst S."/>
        </authorList>
    </citation>
    <scope>NUCLEOTIDE SEQUENCE [LARGE SCALE GENOMIC DNA]</scope>
    <source>
        <strain evidence="3">Cc1.17</strain>
    </source>
</reference>
<evidence type="ECO:0000313" key="3">
    <source>
        <dbReference type="Proteomes" id="UP000179627"/>
    </source>
</evidence>
<dbReference type="EMBL" id="MBLM01000109">
    <property type="protein sequence ID" value="OHV38374.1"/>
    <property type="molecule type" value="Genomic_DNA"/>
</dbReference>
<keyword evidence="1" id="KW-0812">Transmembrane</keyword>
<name>A0A1S1R0Z0_9ACTN</name>
<proteinExistence type="predicted"/>
<evidence type="ECO:0008006" key="4">
    <source>
        <dbReference type="Google" id="ProtNLM"/>
    </source>
</evidence>
<dbReference type="Proteomes" id="UP000179627">
    <property type="component" value="Unassembled WGS sequence"/>
</dbReference>
<feature type="transmembrane region" description="Helical" evidence="1">
    <location>
        <begin position="120"/>
        <end position="138"/>
    </location>
</feature>
<protein>
    <recommendedName>
        <fullName evidence="4">Integral membrane protein</fullName>
    </recommendedName>
</protein>
<gene>
    <name evidence="2" type="ORF">CC117_15700</name>
</gene>
<feature type="transmembrane region" description="Helical" evidence="1">
    <location>
        <begin position="16"/>
        <end position="37"/>
    </location>
</feature>
<keyword evidence="1" id="KW-0472">Membrane</keyword>
<comment type="caution">
    <text evidence="2">The sequence shown here is derived from an EMBL/GenBank/DDBJ whole genome shotgun (WGS) entry which is preliminary data.</text>
</comment>
<organism evidence="2 3">
    <name type="scientific">Parafrankia colletiae</name>
    <dbReference type="NCBI Taxonomy" id="573497"/>
    <lineage>
        <taxon>Bacteria</taxon>
        <taxon>Bacillati</taxon>
        <taxon>Actinomycetota</taxon>
        <taxon>Actinomycetes</taxon>
        <taxon>Frankiales</taxon>
        <taxon>Frankiaceae</taxon>
        <taxon>Parafrankia</taxon>
    </lineage>
</organism>
<dbReference type="AlphaFoldDB" id="A0A1S1R0Z0"/>
<feature type="transmembrane region" description="Helical" evidence="1">
    <location>
        <begin position="43"/>
        <end position="61"/>
    </location>
</feature>
<evidence type="ECO:0000256" key="1">
    <source>
        <dbReference type="SAM" id="Phobius"/>
    </source>
</evidence>
<evidence type="ECO:0000313" key="2">
    <source>
        <dbReference type="EMBL" id="OHV38374.1"/>
    </source>
</evidence>
<feature type="transmembrane region" description="Helical" evidence="1">
    <location>
        <begin position="68"/>
        <end position="89"/>
    </location>
</feature>
<sequence>MAGLPLVRGVRDTGRFARAAVFGVASVCLAVAAHVAAGGIGPSLPLVLVSSLLLVRIAFGLAGRERPLGTVATGVVATQVLLHTAFVLATHHGPATDPGHQASREVTGAGAHLLTELVPGPAMAGGHALAALCVAVALHRSERRLWAAAALREAVDRFVTVVAGLLMTMIDRLRAATRLALAAGPGTWTVACGAALAASSLGRVGGGRGGAHGGPGRRWITHLLLLGSEAGWRGPPGWRPGSSPRPAC</sequence>